<dbReference type="Proteomes" id="UP001230188">
    <property type="component" value="Unassembled WGS sequence"/>
</dbReference>
<dbReference type="InterPro" id="IPR027417">
    <property type="entry name" value="P-loop_NTPase"/>
</dbReference>
<dbReference type="Gene3D" id="3.40.50.300">
    <property type="entry name" value="P-loop containing nucleotide triphosphate hydrolases"/>
    <property type="match status" value="1"/>
</dbReference>
<feature type="region of interest" description="Disordered" evidence="1">
    <location>
        <begin position="384"/>
        <end position="419"/>
    </location>
</feature>
<accession>A0AAD7UM10</accession>
<sequence>MVDRVLTTLVVVAVTVQTVLLCTHLRYGHWPAVIHGKGDDTGASDSKPLAPAEEALISALPSDNERRWVREMLEIRALGPGVVAREEVAEEVASVPLPSHSKPKLPPMYGEGVVIEGLDVCARFRATTSLFRRSAVAGLFNAGTNLFSQLVRKNCVMPFACPAAGTAQVKRMISRKACLGYPFQAPWGKHNPAEWRYGNHTVPSLAHFNRSEILPVVVIKDPLTWMRSMCRISYAAHFPRDPNCCPSPLDPEAARRGRAKVTVAYRKDRVVAYASLLDMWSTWYRDYMAQPDRLFVRYEDLLFNSEDTIRQICRCVGGRFTTEPFNFVPNPAKSGQGHGGGSQTNRAQALAKYASETARYETLTEDDLRFFREKADPDLVAKFHYEATDRPHHDSAACKPGTTAHQPRRRHRHHDRSAP</sequence>
<protein>
    <recommendedName>
        <fullName evidence="4">Sulfotransferase domain-containing protein</fullName>
    </recommendedName>
</protein>
<gene>
    <name evidence="2" type="ORF">CTAYLR_002442</name>
</gene>
<evidence type="ECO:0000313" key="3">
    <source>
        <dbReference type="Proteomes" id="UP001230188"/>
    </source>
</evidence>
<comment type="caution">
    <text evidence="2">The sequence shown here is derived from an EMBL/GenBank/DDBJ whole genome shotgun (WGS) entry which is preliminary data.</text>
</comment>
<evidence type="ECO:0000313" key="2">
    <source>
        <dbReference type="EMBL" id="KAJ8612135.1"/>
    </source>
</evidence>
<reference evidence="2" key="1">
    <citation type="submission" date="2023-01" db="EMBL/GenBank/DDBJ databases">
        <title>Metagenome sequencing of chrysophaentin producing Chrysophaeum taylorii.</title>
        <authorList>
            <person name="Davison J."/>
            <person name="Bewley C."/>
        </authorList>
    </citation>
    <scope>NUCLEOTIDE SEQUENCE</scope>
    <source>
        <strain evidence="2">NIES-1699</strain>
    </source>
</reference>
<feature type="compositionally biased region" description="Basic and acidic residues" evidence="1">
    <location>
        <begin position="384"/>
        <end position="396"/>
    </location>
</feature>
<name>A0AAD7UM10_9STRA</name>
<organism evidence="2 3">
    <name type="scientific">Chrysophaeum taylorii</name>
    <dbReference type="NCBI Taxonomy" id="2483200"/>
    <lineage>
        <taxon>Eukaryota</taxon>
        <taxon>Sar</taxon>
        <taxon>Stramenopiles</taxon>
        <taxon>Ochrophyta</taxon>
        <taxon>Pelagophyceae</taxon>
        <taxon>Pelagomonadales</taxon>
        <taxon>Pelagomonadaceae</taxon>
        <taxon>Chrysophaeum</taxon>
    </lineage>
</organism>
<dbReference type="SUPFAM" id="SSF52540">
    <property type="entry name" value="P-loop containing nucleoside triphosphate hydrolases"/>
    <property type="match status" value="1"/>
</dbReference>
<dbReference type="AlphaFoldDB" id="A0AAD7UM10"/>
<proteinExistence type="predicted"/>
<feature type="compositionally biased region" description="Basic residues" evidence="1">
    <location>
        <begin position="406"/>
        <end position="419"/>
    </location>
</feature>
<dbReference type="EMBL" id="JAQMWT010000057">
    <property type="protein sequence ID" value="KAJ8612135.1"/>
    <property type="molecule type" value="Genomic_DNA"/>
</dbReference>
<keyword evidence="3" id="KW-1185">Reference proteome</keyword>
<evidence type="ECO:0000256" key="1">
    <source>
        <dbReference type="SAM" id="MobiDB-lite"/>
    </source>
</evidence>
<evidence type="ECO:0008006" key="4">
    <source>
        <dbReference type="Google" id="ProtNLM"/>
    </source>
</evidence>